<evidence type="ECO:0000256" key="3">
    <source>
        <dbReference type="ARBA" id="ARBA00022630"/>
    </source>
</evidence>
<dbReference type="InterPro" id="IPR009100">
    <property type="entry name" value="AcylCoA_DH/oxidase_NM_dom_sf"/>
</dbReference>
<comment type="caution">
    <text evidence="10">The sequence shown here is derived from an EMBL/GenBank/DDBJ whole genome shotgun (WGS) entry which is preliminary data.</text>
</comment>
<evidence type="ECO:0000256" key="2">
    <source>
        <dbReference type="ARBA" id="ARBA00009347"/>
    </source>
</evidence>
<dbReference type="InterPro" id="IPR036250">
    <property type="entry name" value="AcylCo_DH-like_C"/>
</dbReference>
<dbReference type="RefSeq" id="WP_109793103.1">
    <property type="nucleotide sequence ID" value="NZ_PHIG01000031.1"/>
</dbReference>
<dbReference type="Pfam" id="PF02771">
    <property type="entry name" value="Acyl-CoA_dh_N"/>
    <property type="match status" value="1"/>
</dbReference>
<dbReference type="EMBL" id="PHIG01000031">
    <property type="protein sequence ID" value="PJK29826.1"/>
    <property type="molecule type" value="Genomic_DNA"/>
</dbReference>
<dbReference type="Proteomes" id="UP000229498">
    <property type="component" value="Unassembled WGS sequence"/>
</dbReference>
<dbReference type="InterPro" id="IPR013786">
    <property type="entry name" value="AcylCoA_DH/ox_N"/>
</dbReference>
<keyword evidence="4 6" id="KW-0274">FAD</keyword>
<dbReference type="SUPFAM" id="SSF56645">
    <property type="entry name" value="Acyl-CoA dehydrogenase NM domain-like"/>
    <property type="match status" value="1"/>
</dbReference>
<evidence type="ECO:0000256" key="5">
    <source>
        <dbReference type="ARBA" id="ARBA00023002"/>
    </source>
</evidence>
<reference evidence="10 11" key="1">
    <citation type="submission" date="2017-11" db="EMBL/GenBank/DDBJ databases">
        <title>Draft genome sequence of Rhizobiales bacterium SY3-13.</title>
        <authorList>
            <person name="Sun C."/>
        </authorList>
    </citation>
    <scope>NUCLEOTIDE SEQUENCE [LARGE SCALE GENOMIC DNA]</scope>
    <source>
        <strain evidence="10 11">SY3-13</strain>
    </source>
</reference>
<dbReference type="OrthoDB" id="9775090at2"/>
<dbReference type="Gene3D" id="1.10.540.10">
    <property type="entry name" value="Acyl-CoA dehydrogenase/oxidase, N-terminal domain"/>
    <property type="match status" value="1"/>
</dbReference>
<dbReference type="InterPro" id="IPR006091">
    <property type="entry name" value="Acyl-CoA_Oxase/DH_mid-dom"/>
</dbReference>
<dbReference type="AlphaFoldDB" id="A0A2M9G2B6"/>
<protein>
    <submittedName>
        <fullName evidence="10">Acyl-CoA dehydrogenase</fullName>
    </submittedName>
</protein>
<name>A0A2M9G2B6_9PROT</name>
<evidence type="ECO:0000313" key="11">
    <source>
        <dbReference type="Proteomes" id="UP000229498"/>
    </source>
</evidence>
<evidence type="ECO:0000256" key="6">
    <source>
        <dbReference type="RuleBase" id="RU362125"/>
    </source>
</evidence>
<comment type="cofactor">
    <cofactor evidence="1 6">
        <name>FAD</name>
        <dbReference type="ChEBI" id="CHEBI:57692"/>
    </cofactor>
</comment>
<keyword evidence="5 6" id="KW-0560">Oxidoreductase</keyword>
<evidence type="ECO:0000256" key="4">
    <source>
        <dbReference type="ARBA" id="ARBA00022827"/>
    </source>
</evidence>
<keyword evidence="3 6" id="KW-0285">Flavoprotein</keyword>
<proteinExistence type="inferred from homology"/>
<comment type="similarity">
    <text evidence="2 6">Belongs to the acyl-CoA dehydrogenase family.</text>
</comment>
<dbReference type="SUPFAM" id="SSF47203">
    <property type="entry name" value="Acyl-CoA dehydrogenase C-terminal domain-like"/>
    <property type="match status" value="1"/>
</dbReference>
<dbReference type="Pfam" id="PF00441">
    <property type="entry name" value="Acyl-CoA_dh_1"/>
    <property type="match status" value="1"/>
</dbReference>
<dbReference type="CDD" id="cd00567">
    <property type="entry name" value="ACAD"/>
    <property type="match status" value="1"/>
</dbReference>
<accession>A0A2M9G2B6</accession>
<sequence>MAAVAFELPDEVRDVVEGLKAFARKEVLTRHEKHRGLLEDGRRKYADDGRIAPEVVELIREVRMAASEAGYYQMCVPEALGGGGLGMQAYYAGWEALFHMCGPHNWLMVYAISHWAFGPSRLLEKVTDRAREDILEPLMSGRAGMCFGLSEPGAGSDASMIRTRATPDGDGWVIEGRKIWTTNSPVADYCIVFAVTDPERAKAKKGGISAFLVPTDAPGFEVQRIVKMFGQIGGDEAELRFEGLRVEPWQLVGELHEGFATALYGVSLGRVYNSARAVGTGRWALELAIEYSQARESFGKTISEYQGVTFPLASSAMELHAAHLMGLNAAKLLDSGAPAVKELSMTKAFSVEIGVKAVDRAMQTHGAMGFTNEVGLSEAWHNLRIINVADGTNEILRRTIVQRLMKGDLDL</sequence>
<feature type="domain" description="Acyl-CoA dehydrogenase/oxidase C-terminal" evidence="7">
    <location>
        <begin position="257"/>
        <end position="404"/>
    </location>
</feature>
<dbReference type="InterPro" id="IPR009075">
    <property type="entry name" value="AcylCo_DH/oxidase_C"/>
</dbReference>
<dbReference type="PANTHER" id="PTHR48083">
    <property type="entry name" value="MEDIUM-CHAIN SPECIFIC ACYL-COA DEHYDROGENASE, MITOCHONDRIAL-RELATED"/>
    <property type="match status" value="1"/>
</dbReference>
<dbReference type="GO" id="GO:0050660">
    <property type="term" value="F:flavin adenine dinucleotide binding"/>
    <property type="evidence" value="ECO:0007669"/>
    <property type="project" value="InterPro"/>
</dbReference>
<dbReference type="FunFam" id="2.40.110.10:FF:000002">
    <property type="entry name" value="Acyl-CoA dehydrogenase fadE12"/>
    <property type="match status" value="1"/>
</dbReference>
<dbReference type="InterPro" id="IPR046373">
    <property type="entry name" value="Acyl-CoA_Oxase/DH_mid-dom_sf"/>
</dbReference>
<evidence type="ECO:0000259" key="9">
    <source>
        <dbReference type="Pfam" id="PF02771"/>
    </source>
</evidence>
<dbReference type="InterPro" id="IPR050741">
    <property type="entry name" value="Acyl-CoA_dehydrogenase"/>
</dbReference>
<dbReference type="Gene3D" id="1.20.140.10">
    <property type="entry name" value="Butyryl-CoA Dehydrogenase, subunit A, domain 3"/>
    <property type="match status" value="1"/>
</dbReference>
<dbReference type="GO" id="GO:0003995">
    <property type="term" value="F:acyl-CoA dehydrogenase activity"/>
    <property type="evidence" value="ECO:0007669"/>
    <property type="project" value="TreeGrafter"/>
</dbReference>
<dbReference type="Pfam" id="PF02770">
    <property type="entry name" value="Acyl-CoA_dh_M"/>
    <property type="match status" value="1"/>
</dbReference>
<evidence type="ECO:0000313" key="10">
    <source>
        <dbReference type="EMBL" id="PJK29826.1"/>
    </source>
</evidence>
<dbReference type="PANTHER" id="PTHR48083:SF2">
    <property type="entry name" value="MEDIUM-CHAIN SPECIFIC ACYL-COA DEHYDROGENASE, MITOCHONDRIAL"/>
    <property type="match status" value="1"/>
</dbReference>
<dbReference type="InterPro" id="IPR037069">
    <property type="entry name" value="AcylCoA_DH/ox_N_sf"/>
</dbReference>
<dbReference type="GO" id="GO:0033539">
    <property type="term" value="P:fatty acid beta-oxidation using acyl-CoA dehydrogenase"/>
    <property type="evidence" value="ECO:0007669"/>
    <property type="project" value="TreeGrafter"/>
</dbReference>
<evidence type="ECO:0000259" key="7">
    <source>
        <dbReference type="Pfam" id="PF00441"/>
    </source>
</evidence>
<feature type="domain" description="Acyl-CoA oxidase/dehydrogenase middle" evidence="8">
    <location>
        <begin position="146"/>
        <end position="242"/>
    </location>
</feature>
<dbReference type="GO" id="GO:0005737">
    <property type="term" value="C:cytoplasm"/>
    <property type="evidence" value="ECO:0007669"/>
    <property type="project" value="TreeGrafter"/>
</dbReference>
<dbReference type="Gene3D" id="2.40.110.10">
    <property type="entry name" value="Butyryl-CoA Dehydrogenase, subunit A, domain 2"/>
    <property type="match status" value="1"/>
</dbReference>
<evidence type="ECO:0000259" key="8">
    <source>
        <dbReference type="Pfam" id="PF02770"/>
    </source>
</evidence>
<feature type="domain" description="Acyl-CoA dehydrogenase/oxidase N-terminal" evidence="9">
    <location>
        <begin position="57"/>
        <end position="141"/>
    </location>
</feature>
<keyword evidence="11" id="KW-1185">Reference proteome</keyword>
<organism evidence="10 11">
    <name type="scientific">Minwuia thermotolerans</name>
    <dbReference type="NCBI Taxonomy" id="2056226"/>
    <lineage>
        <taxon>Bacteria</taxon>
        <taxon>Pseudomonadati</taxon>
        <taxon>Pseudomonadota</taxon>
        <taxon>Alphaproteobacteria</taxon>
        <taxon>Minwuiales</taxon>
        <taxon>Minwuiaceae</taxon>
        <taxon>Minwuia</taxon>
    </lineage>
</organism>
<gene>
    <name evidence="10" type="ORF">CVT23_08595</name>
</gene>
<evidence type="ECO:0000256" key="1">
    <source>
        <dbReference type="ARBA" id="ARBA00001974"/>
    </source>
</evidence>
<dbReference type="PIRSF" id="PIRSF016578">
    <property type="entry name" value="HsaA"/>
    <property type="match status" value="1"/>
</dbReference>